<dbReference type="InterPro" id="IPR044991">
    <property type="entry name" value="TET_plant"/>
</dbReference>
<dbReference type="EMBL" id="CM035413">
    <property type="protein sequence ID" value="KAH7431697.1"/>
    <property type="molecule type" value="Genomic_DNA"/>
</dbReference>
<accession>A0A8T2U799</accession>
<protein>
    <submittedName>
        <fullName evidence="7">Uncharacterized protein</fullName>
    </submittedName>
</protein>
<comment type="similarity">
    <text evidence="2">Belongs to the tetraspanin (TM4SF) family.</text>
</comment>
<feature type="transmembrane region" description="Helical" evidence="6">
    <location>
        <begin position="52"/>
        <end position="71"/>
    </location>
</feature>
<sequence length="179" mass="20162">MVRPAQYVTPARPVSAKIIMLVNAITLLLSIVLLAEGIWLRERRQDDCSSHLQWFVISIAIIMFVVSLVGFTGARQQTVGLLWLYIALLTLIVVLLIVFTVFAFYLKHHGFSTYLGMPANLIHGNFHCTIDFLNTFKKDWATVATTSLVVLIVLLFLYAIACSAFMHAINRRAFRSGFV</sequence>
<evidence type="ECO:0000256" key="4">
    <source>
        <dbReference type="ARBA" id="ARBA00022989"/>
    </source>
</evidence>
<dbReference type="AlphaFoldDB" id="A0A8T2U799"/>
<evidence type="ECO:0000256" key="6">
    <source>
        <dbReference type="SAM" id="Phobius"/>
    </source>
</evidence>
<keyword evidence="3 6" id="KW-0812">Transmembrane</keyword>
<feature type="transmembrane region" description="Helical" evidence="6">
    <location>
        <begin position="140"/>
        <end position="166"/>
    </location>
</feature>
<evidence type="ECO:0000313" key="7">
    <source>
        <dbReference type="EMBL" id="KAH7431697.1"/>
    </source>
</evidence>
<dbReference type="GO" id="GO:0009734">
    <property type="term" value="P:auxin-activated signaling pathway"/>
    <property type="evidence" value="ECO:0007669"/>
    <property type="project" value="InterPro"/>
</dbReference>
<reference evidence="7" key="1">
    <citation type="submission" date="2021-08" db="EMBL/GenBank/DDBJ databases">
        <title>WGS assembly of Ceratopteris richardii.</title>
        <authorList>
            <person name="Marchant D.B."/>
            <person name="Chen G."/>
            <person name="Jenkins J."/>
            <person name="Shu S."/>
            <person name="Leebens-Mack J."/>
            <person name="Grimwood J."/>
            <person name="Schmutz J."/>
            <person name="Soltis P."/>
            <person name="Soltis D."/>
            <person name="Chen Z.-H."/>
        </authorList>
    </citation>
    <scope>NUCLEOTIDE SEQUENCE</scope>
    <source>
        <strain evidence="7">Whitten #5841</strain>
        <tissue evidence="7">Leaf</tissue>
    </source>
</reference>
<name>A0A8T2U799_CERRI</name>
<keyword evidence="8" id="KW-1185">Reference proteome</keyword>
<evidence type="ECO:0000256" key="2">
    <source>
        <dbReference type="ARBA" id="ARBA00006840"/>
    </source>
</evidence>
<evidence type="ECO:0000256" key="5">
    <source>
        <dbReference type="ARBA" id="ARBA00023136"/>
    </source>
</evidence>
<feature type="transmembrane region" description="Helical" evidence="6">
    <location>
        <begin position="83"/>
        <end position="106"/>
    </location>
</feature>
<comment type="subcellular location">
    <subcellularLocation>
        <location evidence="1">Membrane</location>
        <topology evidence="1">Multi-pass membrane protein</topology>
    </subcellularLocation>
</comment>
<dbReference type="Proteomes" id="UP000825935">
    <property type="component" value="Chromosome 8"/>
</dbReference>
<gene>
    <name evidence="7" type="ORF">KP509_08G061900</name>
</gene>
<evidence type="ECO:0000256" key="3">
    <source>
        <dbReference type="ARBA" id="ARBA00022692"/>
    </source>
</evidence>
<dbReference type="PRINTS" id="PR00259">
    <property type="entry name" value="TMFOUR"/>
</dbReference>
<dbReference type="GO" id="GO:0016020">
    <property type="term" value="C:membrane"/>
    <property type="evidence" value="ECO:0007669"/>
    <property type="project" value="UniProtKB-SubCell"/>
</dbReference>
<feature type="transmembrane region" description="Helical" evidence="6">
    <location>
        <begin position="21"/>
        <end position="40"/>
    </location>
</feature>
<keyword evidence="4 6" id="KW-1133">Transmembrane helix</keyword>
<comment type="caution">
    <text evidence="7">The sequence shown here is derived from an EMBL/GenBank/DDBJ whole genome shotgun (WGS) entry which is preliminary data.</text>
</comment>
<keyword evidence="5 6" id="KW-0472">Membrane</keyword>
<organism evidence="7 8">
    <name type="scientific">Ceratopteris richardii</name>
    <name type="common">Triangle waterfern</name>
    <dbReference type="NCBI Taxonomy" id="49495"/>
    <lineage>
        <taxon>Eukaryota</taxon>
        <taxon>Viridiplantae</taxon>
        <taxon>Streptophyta</taxon>
        <taxon>Embryophyta</taxon>
        <taxon>Tracheophyta</taxon>
        <taxon>Polypodiopsida</taxon>
        <taxon>Polypodiidae</taxon>
        <taxon>Polypodiales</taxon>
        <taxon>Pteridineae</taxon>
        <taxon>Pteridaceae</taxon>
        <taxon>Parkerioideae</taxon>
        <taxon>Ceratopteris</taxon>
    </lineage>
</organism>
<dbReference type="InterPro" id="IPR018499">
    <property type="entry name" value="Tetraspanin/Peripherin"/>
</dbReference>
<evidence type="ECO:0000256" key="1">
    <source>
        <dbReference type="ARBA" id="ARBA00004141"/>
    </source>
</evidence>
<dbReference type="OMA" id="IACCAFM"/>
<dbReference type="Pfam" id="PF00335">
    <property type="entry name" value="Tetraspanin"/>
    <property type="match status" value="1"/>
</dbReference>
<proteinExistence type="inferred from homology"/>
<evidence type="ECO:0000313" key="8">
    <source>
        <dbReference type="Proteomes" id="UP000825935"/>
    </source>
</evidence>
<dbReference type="PANTHER" id="PTHR32191">
    <property type="entry name" value="TETRASPANIN-8-RELATED"/>
    <property type="match status" value="1"/>
</dbReference>